<gene>
    <name evidence="2" type="primary">Cnig_chr_IV.g12512</name>
    <name evidence="2" type="ORF">B9Z55_012512</name>
</gene>
<organism evidence="2 3">
    <name type="scientific">Caenorhabditis nigoni</name>
    <dbReference type="NCBI Taxonomy" id="1611254"/>
    <lineage>
        <taxon>Eukaryota</taxon>
        <taxon>Metazoa</taxon>
        <taxon>Ecdysozoa</taxon>
        <taxon>Nematoda</taxon>
        <taxon>Chromadorea</taxon>
        <taxon>Rhabditida</taxon>
        <taxon>Rhabditina</taxon>
        <taxon>Rhabditomorpha</taxon>
        <taxon>Rhabditoidea</taxon>
        <taxon>Rhabditidae</taxon>
        <taxon>Peloderinae</taxon>
        <taxon>Caenorhabditis</taxon>
    </lineage>
</organism>
<protein>
    <recommendedName>
        <fullName evidence="1">F-box domain-containing protein</fullName>
    </recommendedName>
</protein>
<evidence type="ECO:0000313" key="3">
    <source>
        <dbReference type="Proteomes" id="UP000230233"/>
    </source>
</evidence>
<evidence type="ECO:0000259" key="1">
    <source>
        <dbReference type="PROSITE" id="PS50181"/>
    </source>
</evidence>
<dbReference type="Pfam" id="PF07735">
    <property type="entry name" value="FBA_2"/>
    <property type="match status" value="1"/>
</dbReference>
<accession>A0A2G5TXP1</accession>
<dbReference type="PANTHER" id="PTHR21503">
    <property type="entry name" value="F-BOX-CONTAINING HYPOTHETICAL PROTEIN C.ELEGANS"/>
    <property type="match status" value="1"/>
</dbReference>
<dbReference type="InterPro" id="IPR012885">
    <property type="entry name" value="F-box_Sdz-33"/>
</dbReference>
<name>A0A2G5TXP1_9PELO</name>
<comment type="caution">
    <text evidence="2">The sequence shown here is derived from an EMBL/GenBank/DDBJ whole genome shotgun (WGS) entry which is preliminary data.</text>
</comment>
<dbReference type="PROSITE" id="PS50181">
    <property type="entry name" value="FBOX"/>
    <property type="match status" value="1"/>
</dbReference>
<dbReference type="InterPro" id="IPR001810">
    <property type="entry name" value="F-box_dom"/>
</dbReference>
<proteinExistence type="predicted"/>
<dbReference type="OrthoDB" id="10673384at2759"/>
<sequence>MPFPILRTPVVVLSEIISILEPNETVTASFCSKNFKRLLKNQYQQMKPLMWAICMIDFENDRRVIIVKSGIEANVLSAVHISKFNESTSKVVEINGYKIEFSPEYPILYFEDQELGSKWIVDYVTDLLNIDVRGLAIGRSSAWTVDWINKRQEKPLNRFALFKPTSNNSNADESMDYVLKNVRSSDFIGINEDVSDNYRFNGKLGPVKELAISRNGYWVTCDNLMNFDAIAIYIGRSRLTVSILNLFLRHWRAGGSPRLEYLEVFFENGTVFENTFDGDLEIVRTNEVGTYPVSYGEPVVIRNCYRVQRTDGIMALVDCDRQRFYMIVQHEKASH</sequence>
<keyword evidence="3" id="KW-1185">Reference proteome</keyword>
<dbReference type="EMBL" id="PDUG01000004">
    <property type="protein sequence ID" value="PIC32018.1"/>
    <property type="molecule type" value="Genomic_DNA"/>
</dbReference>
<feature type="domain" description="F-box" evidence="1">
    <location>
        <begin position="2"/>
        <end position="46"/>
    </location>
</feature>
<dbReference type="PANTHER" id="PTHR21503:SF8">
    <property type="entry name" value="F-BOX ASSOCIATED DOMAIN-CONTAINING PROTEIN-RELATED"/>
    <property type="match status" value="1"/>
</dbReference>
<reference evidence="3" key="1">
    <citation type="submission" date="2017-10" db="EMBL/GenBank/DDBJ databases">
        <title>Rapid genome shrinkage in a self-fertile nematode reveals novel sperm competition proteins.</title>
        <authorList>
            <person name="Yin D."/>
            <person name="Schwarz E.M."/>
            <person name="Thomas C.G."/>
            <person name="Felde R.L."/>
            <person name="Korf I.F."/>
            <person name="Cutter A.D."/>
            <person name="Schartner C.M."/>
            <person name="Ralston E.J."/>
            <person name="Meyer B.J."/>
            <person name="Haag E.S."/>
        </authorList>
    </citation>
    <scope>NUCLEOTIDE SEQUENCE [LARGE SCALE GENOMIC DNA]</scope>
    <source>
        <strain evidence="3">JU1422</strain>
    </source>
</reference>
<evidence type="ECO:0000313" key="2">
    <source>
        <dbReference type="EMBL" id="PIC32018.1"/>
    </source>
</evidence>
<dbReference type="Pfam" id="PF00646">
    <property type="entry name" value="F-box"/>
    <property type="match status" value="1"/>
</dbReference>
<dbReference type="AlphaFoldDB" id="A0A2G5TXP1"/>
<dbReference type="Proteomes" id="UP000230233">
    <property type="component" value="Chromosome IV"/>
</dbReference>